<dbReference type="AlphaFoldDB" id="A0A7J6X666"/>
<organism evidence="12 13">
    <name type="scientific">Thalictrum thalictroides</name>
    <name type="common">Rue-anemone</name>
    <name type="synonym">Anemone thalictroides</name>
    <dbReference type="NCBI Taxonomy" id="46969"/>
    <lineage>
        <taxon>Eukaryota</taxon>
        <taxon>Viridiplantae</taxon>
        <taxon>Streptophyta</taxon>
        <taxon>Embryophyta</taxon>
        <taxon>Tracheophyta</taxon>
        <taxon>Spermatophyta</taxon>
        <taxon>Magnoliopsida</taxon>
        <taxon>Ranunculales</taxon>
        <taxon>Ranunculaceae</taxon>
        <taxon>Thalictroideae</taxon>
        <taxon>Thalictrum</taxon>
    </lineage>
</organism>
<dbReference type="Proteomes" id="UP000554482">
    <property type="component" value="Unassembled WGS sequence"/>
</dbReference>
<feature type="transmembrane region" description="Helical" evidence="10">
    <location>
        <begin position="382"/>
        <end position="401"/>
    </location>
</feature>
<keyword evidence="7" id="KW-0067">ATP-binding</keyword>
<evidence type="ECO:0000256" key="1">
    <source>
        <dbReference type="ARBA" id="ARBA00001947"/>
    </source>
</evidence>
<evidence type="ECO:0000256" key="9">
    <source>
        <dbReference type="ARBA" id="ARBA00023136"/>
    </source>
</evidence>
<evidence type="ECO:0000256" key="6">
    <source>
        <dbReference type="ARBA" id="ARBA00022741"/>
    </source>
</evidence>
<evidence type="ECO:0000256" key="4">
    <source>
        <dbReference type="ARBA" id="ARBA00022448"/>
    </source>
</evidence>
<feature type="transmembrane region" description="Helical" evidence="10">
    <location>
        <begin position="6"/>
        <end position="30"/>
    </location>
</feature>
<dbReference type="Pfam" id="PF00850">
    <property type="entry name" value="Hist_deacetyl"/>
    <property type="match status" value="1"/>
</dbReference>
<dbReference type="InterPro" id="IPR030189">
    <property type="entry name" value="UPS_plant"/>
</dbReference>
<feature type="transmembrane region" description="Helical" evidence="10">
    <location>
        <begin position="80"/>
        <end position="97"/>
    </location>
</feature>
<dbReference type="OrthoDB" id="424012at2759"/>
<dbReference type="GO" id="GO:0005524">
    <property type="term" value="F:ATP binding"/>
    <property type="evidence" value="ECO:0007669"/>
    <property type="project" value="UniProtKB-KW"/>
</dbReference>
<dbReference type="EMBL" id="JABWDY010005530">
    <property type="protein sequence ID" value="KAF5204358.1"/>
    <property type="molecule type" value="Genomic_DNA"/>
</dbReference>
<evidence type="ECO:0000313" key="12">
    <source>
        <dbReference type="EMBL" id="KAF5204358.1"/>
    </source>
</evidence>
<dbReference type="PRINTS" id="PR01270">
    <property type="entry name" value="HDASUPER"/>
</dbReference>
<evidence type="ECO:0000256" key="7">
    <source>
        <dbReference type="ARBA" id="ARBA00022840"/>
    </source>
</evidence>
<dbReference type="PANTHER" id="PTHR31081:SF5">
    <property type="entry name" value="UREIDE PERMEASE 1-RELATED"/>
    <property type="match status" value="1"/>
</dbReference>
<gene>
    <name evidence="12" type="ORF">FRX31_006055</name>
</gene>
<comment type="cofactor">
    <cofactor evidence="1">
        <name>Zn(2+)</name>
        <dbReference type="ChEBI" id="CHEBI:29105"/>
    </cofactor>
</comment>
<dbReference type="PANTHER" id="PTHR31081">
    <property type="entry name" value="UREIDE PERMEASE 1-RELATED-RELATED"/>
    <property type="match status" value="1"/>
</dbReference>
<evidence type="ECO:0000313" key="13">
    <source>
        <dbReference type="Proteomes" id="UP000554482"/>
    </source>
</evidence>
<feature type="transmembrane region" description="Helical" evidence="10">
    <location>
        <begin position="326"/>
        <end position="344"/>
    </location>
</feature>
<dbReference type="Gene3D" id="3.40.800.20">
    <property type="entry name" value="Histone deacetylase domain"/>
    <property type="match status" value="1"/>
</dbReference>
<evidence type="ECO:0000256" key="10">
    <source>
        <dbReference type="SAM" id="Phobius"/>
    </source>
</evidence>
<dbReference type="SUPFAM" id="SSF52768">
    <property type="entry name" value="Arginase/deacetylase"/>
    <property type="match status" value="1"/>
</dbReference>
<feature type="transmembrane region" description="Helical" evidence="10">
    <location>
        <begin position="104"/>
        <end position="130"/>
    </location>
</feature>
<dbReference type="Gene3D" id="3.10.490.10">
    <property type="entry name" value="Gamma-glutamyl cyclotransferase-like"/>
    <property type="match status" value="1"/>
</dbReference>
<dbReference type="InterPro" id="IPR000286">
    <property type="entry name" value="HDACs"/>
</dbReference>
<dbReference type="InterPro" id="IPR023696">
    <property type="entry name" value="Ureohydrolase_dom_sf"/>
</dbReference>
<dbReference type="GO" id="GO:0005274">
    <property type="term" value="F:allantoin:proton symporter activity"/>
    <property type="evidence" value="ECO:0007669"/>
    <property type="project" value="TreeGrafter"/>
</dbReference>
<comment type="subcellular location">
    <subcellularLocation>
        <location evidence="2">Membrane</location>
        <topology evidence="2">Multi-pass membrane protein</topology>
    </subcellularLocation>
</comment>
<feature type="transmembrane region" description="Helical" evidence="10">
    <location>
        <begin position="142"/>
        <end position="161"/>
    </location>
</feature>
<dbReference type="InterPro" id="IPR023801">
    <property type="entry name" value="His_deacetylse_dom"/>
</dbReference>
<evidence type="ECO:0000256" key="2">
    <source>
        <dbReference type="ARBA" id="ARBA00004141"/>
    </source>
</evidence>
<keyword evidence="6" id="KW-0547">Nucleotide-binding</keyword>
<reference evidence="12 13" key="1">
    <citation type="submission" date="2020-06" db="EMBL/GenBank/DDBJ databases">
        <title>Transcriptomic and genomic resources for Thalictrum thalictroides and T. hernandezii: Facilitating candidate gene discovery in an emerging model plant lineage.</title>
        <authorList>
            <person name="Arias T."/>
            <person name="Riano-Pachon D.M."/>
            <person name="Di Stilio V.S."/>
        </authorList>
    </citation>
    <scope>NUCLEOTIDE SEQUENCE [LARGE SCALE GENOMIC DNA]</scope>
    <source>
        <strain evidence="13">cv. WT478/WT964</strain>
        <tissue evidence="12">Leaves</tissue>
    </source>
</reference>
<feature type="domain" description="Histone deacetylase" evidence="11">
    <location>
        <begin position="472"/>
        <end position="708"/>
    </location>
</feature>
<sequence length="1025" mass="113153">MYVVESKGGAIACMILSLLFLGTWPAILTLLERRGRLPQHTYLDYSITNLLAAVFIALTFGQIGEDKLSMPNFITQLSQDNWHCVLFAMAGGVFLSLGNLSTQYAFAFVGLSVTEVITASITVVIGTTINYFLDDRINKAEILFSGVGLFLVAVFLGSAVHSSNAADNKTKLSTLPTYCMDRTGEEKPSSFKVGSPDKDGRKDLEIRDVNVEKAKFGTANFLIELENRRAIKVFGKSTVIGLALTFFAGVCFSLFSPAFNLSTNDQWHLMKDRVPHLVIYTAFFYFSVACFVIAIILNITFLYHPMLNLPKSSLKAYLSDWNGRKWGFLTGMLCGFGNGLQFMGGQAAGYAAADSVQALPLVSTFWGILWFGEYRRSSRRTYVLLVSMLLMFVVAVATLMASSGHRKQLAMETATTSEPKLPNDQESPQRVGLLYDERMCKHFTPDGEDHPENPLRIKAIWNKLQSAGIPESKFNSIYLNEGSTEAAYLAAGSVIEASERVARGELKSVVAIVRPPGHHAEADEAMGFCLYNNVAIAASFLLNERPDLGIKKILIVDWDVHHGNGTQKMFWKDSRVLFFSVHRFDFGTFYPTGDDGSYTMIGEGLGAGYNINVPWEHGRCGDADYLAVWEHILIPVAKEFAPDMILISGGFDAAIGDPLGGCCITPYGYSVMMNKLMKFAQGKIVMALEGGYNLDSIANSVLACVTALLEDRPIIGSSEVYPFESTWRVIKEVRGELSAFWPILSDELPKNLVLANKKTAPVELISSSDSDADNDEVNHLEAVQNVIQDLSMLKVGETTNDHDADDPVLWRSVLSKIDIWYGSFGSNMWKPRFLCYVKGGKVDGMQKPCSGSMDRSPPKSIMWKTVPHRLFFGRSHSHTWGPGGVAFLHPQSSNNDRGYLCLYKITLEQFNDILLQENGQNVSFASPLLDVNALDSVIKCTFLPLEALKDGWYSNVVYMGIEEGLPILTMTCPLLDVESFRTGKVPLNAPSKSYMDTLVKGLVEGKQLSEDEAIAYINDASARPL</sequence>
<name>A0A7J6X666_THATH</name>
<feature type="transmembrane region" description="Helical" evidence="10">
    <location>
        <begin position="42"/>
        <end position="60"/>
    </location>
</feature>
<dbReference type="Pfam" id="PF07168">
    <property type="entry name" value="Ureide_permease"/>
    <property type="match status" value="1"/>
</dbReference>
<feature type="transmembrane region" description="Helical" evidence="10">
    <location>
        <begin position="350"/>
        <end position="370"/>
    </location>
</feature>
<dbReference type="GO" id="GO:0016020">
    <property type="term" value="C:membrane"/>
    <property type="evidence" value="ECO:0007669"/>
    <property type="project" value="UniProtKB-SubCell"/>
</dbReference>
<dbReference type="InterPro" id="IPR037138">
    <property type="entry name" value="His_deacetylse_dom_sf"/>
</dbReference>
<evidence type="ECO:0000256" key="8">
    <source>
        <dbReference type="ARBA" id="ARBA00022989"/>
    </source>
</evidence>
<comment type="similarity">
    <text evidence="3">Belongs to the plant ureide permease (TC 2.A.7.19) family.</text>
</comment>
<protein>
    <submittedName>
        <fullName evidence="12">Histone deacetylase</fullName>
    </submittedName>
</protein>
<proteinExistence type="inferred from homology"/>
<feature type="transmembrane region" description="Helical" evidence="10">
    <location>
        <begin position="279"/>
        <end position="305"/>
    </location>
</feature>
<keyword evidence="13" id="KW-1185">Reference proteome</keyword>
<dbReference type="GO" id="GO:0015505">
    <property type="term" value="F:uracil:monoatomic cation symporter activity"/>
    <property type="evidence" value="ECO:0007669"/>
    <property type="project" value="TreeGrafter"/>
</dbReference>
<keyword evidence="8 10" id="KW-1133">Transmembrane helix</keyword>
<evidence type="ECO:0000259" key="11">
    <source>
        <dbReference type="Pfam" id="PF00850"/>
    </source>
</evidence>
<evidence type="ECO:0000256" key="5">
    <source>
        <dbReference type="ARBA" id="ARBA00022692"/>
    </source>
</evidence>
<keyword evidence="4" id="KW-0813">Transport</keyword>
<dbReference type="InterPro" id="IPR009834">
    <property type="entry name" value="Ureide_permease"/>
</dbReference>
<comment type="caution">
    <text evidence="12">The sequence shown here is derived from an EMBL/GenBank/DDBJ whole genome shotgun (WGS) entry which is preliminary data.</text>
</comment>
<evidence type="ECO:0000256" key="3">
    <source>
        <dbReference type="ARBA" id="ARBA00005931"/>
    </source>
</evidence>
<keyword evidence="9 10" id="KW-0472">Membrane</keyword>
<accession>A0A7J6X666</accession>
<feature type="transmembrane region" description="Helical" evidence="10">
    <location>
        <begin position="238"/>
        <end position="259"/>
    </location>
</feature>
<keyword evidence="5 10" id="KW-0812">Transmembrane</keyword>